<sequence>MYHLTNGGSCSWFQFAREIFSLLGIPADLELVSSARFPQKAARPGYAHLHNRKLGHLGLKPWKEALADYLREKHYVG</sequence>
<feature type="domain" description="RmlD-like substrate binding" evidence="1">
    <location>
        <begin position="1"/>
        <end position="72"/>
    </location>
</feature>
<name>A0A1Z5HXH4_9FIRM</name>
<dbReference type="Gene3D" id="3.90.25.10">
    <property type="entry name" value="UDP-galactose 4-epimerase, domain 1"/>
    <property type="match status" value="1"/>
</dbReference>
<organism evidence="2 3">
    <name type="scientific">Calderihabitans maritimus</name>
    <dbReference type="NCBI Taxonomy" id="1246530"/>
    <lineage>
        <taxon>Bacteria</taxon>
        <taxon>Bacillati</taxon>
        <taxon>Bacillota</taxon>
        <taxon>Clostridia</taxon>
        <taxon>Neomoorellales</taxon>
        <taxon>Calderihabitantaceae</taxon>
        <taxon>Calderihabitans</taxon>
    </lineage>
</organism>
<evidence type="ECO:0000313" key="2">
    <source>
        <dbReference type="EMBL" id="GAW94067.1"/>
    </source>
</evidence>
<dbReference type="EMBL" id="BDGJ01000197">
    <property type="protein sequence ID" value="GAW94067.1"/>
    <property type="molecule type" value="Genomic_DNA"/>
</dbReference>
<keyword evidence="3" id="KW-1185">Reference proteome</keyword>
<proteinExistence type="predicted"/>
<dbReference type="InterPro" id="IPR029903">
    <property type="entry name" value="RmlD-like-bd"/>
</dbReference>
<protein>
    <submittedName>
        <fullName evidence="2">dTDP-4-dehydrorhamnose reductase</fullName>
    </submittedName>
</protein>
<reference evidence="3" key="1">
    <citation type="journal article" date="2017" name="Appl. Environ. Microbiol.">
        <title>Genomic Analysis of Calderihabitans maritimus KKC1, a Thermophilic, Hydrogenogenic, Carboxydotrophic Bacterium Isolated from Marine Sediment.</title>
        <authorList>
            <person name="Omae K."/>
            <person name="Yoneda Y."/>
            <person name="Fukuyama Y."/>
            <person name="Yoshida T."/>
            <person name="Sako Y."/>
        </authorList>
    </citation>
    <scope>NUCLEOTIDE SEQUENCE [LARGE SCALE GENOMIC DNA]</scope>
    <source>
        <strain evidence="3">KKC1</strain>
    </source>
</reference>
<evidence type="ECO:0000259" key="1">
    <source>
        <dbReference type="Pfam" id="PF04321"/>
    </source>
</evidence>
<dbReference type="SUPFAM" id="SSF51735">
    <property type="entry name" value="NAD(P)-binding Rossmann-fold domains"/>
    <property type="match status" value="1"/>
</dbReference>
<comment type="caution">
    <text evidence="2">The sequence shown here is derived from an EMBL/GenBank/DDBJ whole genome shotgun (WGS) entry which is preliminary data.</text>
</comment>
<accession>A0A1Z5HXH4</accession>
<gene>
    <name evidence="2" type="ORF">KKC1_31850</name>
</gene>
<dbReference type="AlphaFoldDB" id="A0A1Z5HXH4"/>
<dbReference type="Proteomes" id="UP000197032">
    <property type="component" value="Unassembled WGS sequence"/>
</dbReference>
<dbReference type="Pfam" id="PF04321">
    <property type="entry name" value="RmlD_sub_bind"/>
    <property type="match status" value="1"/>
</dbReference>
<dbReference type="InterPro" id="IPR036291">
    <property type="entry name" value="NAD(P)-bd_dom_sf"/>
</dbReference>
<dbReference type="RefSeq" id="WP_192868273.1">
    <property type="nucleotide sequence ID" value="NZ_BDGJ01000197.1"/>
</dbReference>
<evidence type="ECO:0000313" key="3">
    <source>
        <dbReference type="Proteomes" id="UP000197032"/>
    </source>
</evidence>